<dbReference type="RefSeq" id="XP_022462877.1">
    <property type="nucleotide sequence ID" value="XM_022611472.1"/>
</dbReference>
<feature type="compositionally biased region" description="Polar residues" evidence="1">
    <location>
        <begin position="197"/>
        <end position="206"/>
    </location>
</feature>
<feature type="region of interest" description="Disordered" evidence="1">
    <location>
        <begin position="227"/>
        <end position="258"/>
    </location>
</feature>
<feature type="region of interest" description="Disordered" evidence="1">
    <location>
        <begin position="767"/>
        <end position="834"/>
    </location>
</feature>
<dbReference type="InterPro" id="IPR014752">
    <property type="entry name" value="Arrestin-like_C"/>
</dbReference>
<feature type="compositionally biased region" description="Basic and acidic residues" evidence="1">
    <location>
        <begin position="1072"/>
        <end position="1081"/>
    </location>
</feature>
<dbReference type="AlphaFoldDB" id="J7S4K5"/>
<feature type="region of interest" description="Disordered" evidence="1">
    <location>
        <begin position="1065"/>
        <end position="1133"/>
    </location>
</feature>
<feature type="compositionally biased region" description="Basic and acidic residues" evidence="1">
    <location>
        <begin position="943"/>
        <end position="954"/>
    </location>
</feature>
<dbReference type="Pfam" id="PF02752">
    <property type="entry name" value="Arrestin_C"/>
    <property type="match status" value="1"/>
</dbReference>
<dbReference type="GO" id="GO:0005770">
    <property type="term" value="C:late endosome"/>
    <property type="evidence" value="ECO:0007669"/>
    <property type="project" value="EnsemblFungi"/>
</dbReference>
<feature type="compositionally biased region" description="Polar residues" evidence="1">
    <location>
        <begin position="227"/>
        <end position="249"/>
    </location>
</feature>
<dbReference type="OMA" id="DIINHTW"/>
<dbReference type="STRING" id="1071383.J7S4K5"/>
<dbReference type="SUPFAM" id="SSF81296">
    <property type="entry name" value="E set domains"/>
    <property type="match status" value="1"/>
</dbReference>
<dbReference type="Gene3D" id="2.60.40.640">
    <property type="match status" value="2"/>
</dbReference>
<gene>
    <name evidence="3" type="primary">KNAG0B01880</name>
    <name evidence="3" type="ordered locus">KNAG_0B01880</name>
</gene>
<feature type="region of interest" description="Disordered" evidence="1">
    <location>
        <begin position="277"/>
        <end position="308"/>
    </location>
</feature>
<dbReference type="OrthoDB" id="2238745at2759"/>
<dbReference type="GO" id="GO:0070086">
    <property type="term" value="P:ubiquitin-dependent endocytosis"/>
    <property type="evidence" value="ECO:0007669"/>
    <property type="project" value="EnsemblFungi"/>
</dbReference>
<dbReference type="GO" id="GO:0005829">
    <property type="term" value="C:cytosol"/>
    <property type="evidence" value="ECO:0007669"/>
    <property type="project" value="TreeGrafter"/>
</dbReference>
<evidence type="ECO:0000313" key="4">
    <source>
        <dbReference type="Proteomes" id="UP000006310"/>
    </source>
</evidence>
<accession>J7S4K5</accession>
<dbReference type="InterPro" id="IPR014756">
    <property type="entry name" value="Ig_E-set"/>
</dbReference>
<dbReference type="PANTHER" id="PTHR11188:SF174">
    <property type="entry name" value="ARRESTIN-RELATED TRAFFICKING ADAPTER 10-RELATED"/>
    <property type="match status" value="1"/>
</dbReference>
<dbReference type="eggNOG" id="KOG3780">
    <property type="taxonomic scope" value="Eukaryota"/>
</dbReference>
<feature type="region of interest" description="Disordered" evidence="1">
    <location>
        <begin position="942"/>
        <end position="963"/>
    </location>
</feature>
<organism evidence="3 4">
    <name type="scientific">Huiozyma naganishii (strain ATCC MYA-139 / BCRC 22969 / CBS 8797 / KCTC 17520 / NBRC 10181 / NCYC 3082 / Yp74L-3)</name>
    <name type="common">Yeast</name>
    <name type="synonym">Kazachstania naganishii</name>
    <dbReference type="NCBI Taxonomy" id="1071383"/>
    <lineage>
        <taxon>Eukaryota</taxon>
        <taxon>Fungi</taxon>
        <taxon>Dikarya</taxon>
        <taxon>Ascomycota</taxon>
        <taxon>Saccharomycotina</taxon>
        <taxon>Saccharomycetes</taxon>
        <taxon>Saccharomycetales</taxon>
        <taxon>Saccharomycetaceae</taxon>
        <taxon>Huiozyma</taxon>
    </lineage>
</organism>
<feature type="compositionally biased region" description="Low complexity" evidence="1">
    <location>
        <begin position="285"/>
        <end position="296"/>
    </location>
</feature>
<reference evidence="3 4" key="1">
    <citation type="journal article" date="2011" name="Proc. Natl. Acad. Sci. U.S.A.">
        <title>Evolutionary erosion of yeast sex chromosomes by mating-type switching accidents.</title>
        <authorList>
            <person name="Gordon J.L."/>
            <person name="Armisen D."/>
            <person name="Proux-Wera E."/>
            <person name="Oheigeartaigh S.S."/>
            <person name="Byrne K.P."/>
            <person name="Wolfe K.H."/>
        </authorList>
    </citation>
    <scope>NUCLEOTIDE SEQUENCE [LARGE SCALE GENOMIC DNA]</scope>
    <source>
        <strain evidence="4">ATCC MYA-139 / BCRC 22969 / CBS 8797 / CCRC 22969 / KCTC 17520 / NBRC 10181 / NCYC 3082</strain>
    </source>
</reference>
<proteinExistence type="predicted"/>
<feature type="region of interest" description="Disordered" evidence="1">
    <location>
        <begin position="878"/>
        <end position="911"/>
    </location>
</feature>
<feature type="compositionally biased region" description="Low complexity" evidence="1">
    <location>
        <begin position="1082"/>
        <end position="1091"/>
    </location>
</feature>
<dbReference type="KEGG" id="kng:KNAG_0B01880"/>
<evidence type="ECO:0000256" key="1">
    <source>
        <dbReference type="SAM" id="MobiDB-lite"/>
    </source>
</evidence>
<dbReference type="GO" id="GO:0031625">
    <property type="term" value="F:ubiquitin protein ligase binding"/>
    <property type="evidence" value="ECO:0007669"/>
    <property type="project" value="EnsemblFungi"/>
</dbReference>
<dbReference type="InterPro" id="IPR011022">
    <property type="entry name" value="Arrestin_C-like"/>
</dbReference>
<dbReference type="GeneID" id="34524281"/>
<dbReference type="EMBL" id="HE978315">
    <property type="protein sequence ID" value="CCK68631.1"/>
    <property type="molecule type" value="Genomic_DNA"/>
</dbReference>
<dbReference type="GO" id="GO:0005769">
    <property type="term" value="C:early endosome"/>
    <property type="evidence" value="ECO:0007669"/>
    <property type="project" value="EnsemblFungi"/>
</dbReference>
<feature type="compositionally biased region" description="Basic and acidic residues" evidence="1">
    <location>
        <begin position="700"/>
        <end position="710"/>
    </location>
</feature>
<dbReference type="GO" id="GO:0030674">
    <property type="term" value="F:protein-macromolecule adaptor activity"/>
    <property type="evidence" value="ECO:0007669"/>
    <property type="project" value="EnsemblFungi"/>
</dbReference>
<feature type="region of interest" description="Disordered" evidence="1">
    <location>
        <begin position="147"/>
        <end position="213"/>
    </location>
</feature>
<keyword evidence="4" id="KW-1185">Reference proteome</keyword>
<dbReference type="PANTHER" id="PTHR11188">
    <property type="entry name" value="ARRESTIN DOMAIN CONTAINING PROTEIN"/>
    <property type="match status" value="1"/>
</dbReference>
<dbReference type="GO" id="GO:1903577">
    <property type="term" value="P:cellular response to L-arginine"/>
    <property type="evidence" value="ECO:0007669"/>
    <property type="project" value="EnsemblFungi"/>
</dbReference>
<feature type="compositionally biased region" description="Basic and acidic residues" evidence="1">
    <location>
        <begin position="184"/>
        <end position="193"/>
    </location>
</feature>
<feature type="domain" description="Arrestin C-terminal-like" evidence="2">
    <location>
        <begin position="422"/>
        <end position="591"/>
    </location>
</feature>
<feature type="compositionally biased region" description="Basic and acidic residues" evidence="1">
    <location>
        <begin position="1107"/>
        <end position="1116"/>
    </location>
</feature>
<protein>
    <recommendedName>
        <fullName evidence="2">Arrestin C-terminal-like domain-containing protein</fullName>
    </recommendedName>
</protein>
<dbReference type="GO" id="GO:2000397">
    <property type="term" value="P:positive regulation of ubiquitin-dependent endocytosis"/>
    <property type="evidence" value="ECO:0007669"/>
    <property type="project" value="EnsemblFungi"/>
</dbReference>
<dbReference type="Pfam" id="PF00339">
    <property type="entry name" value="Arrestin_N"/>
    <property type="match status" value="1"/>
</dbReference>
<sequence length="1133" mass="125337">MEDLHNVLSPVFPPEKDIDVSMDVIPLNHSSSIQLFIKLVEPVVFLQGFDQRHDVDNNFPSMLRGSLIVRVLKPTKLKSISLTFKGYLRTEWPEGIPPKRTEFMEVNDIVNHTWPFYHDEHKVVKPNGSGSAAENMIEYLTTNSGSSLFRPLPSESDQSSRRNSAYLNGFNLSPVPTSTNLQSRGDKDKDNRKSRNRTFSDTSTDSIPAHARSMSPLNLFKRVTSSGEIPQAGTSSGAAANLHTPSTPGSKGKKGNKPMTTISIFSDLFGLSTNSNTSSVPANTGSNDISSITSKSGSKHTKSTIGSDANSISNVPAVTVANSGSRSKNLNPASYSMVANENESFIFEPGDYIYTFEQLIPQNYPETIKADYGFVEYFLLASIERYGTFKSNLNARQPVTIVRTPSDNSVEETEPIVISRDWENQLYYDILIASKDIILDAFLPIHFSFSPLDKVVLHRIRIYITETMEYYCKKKKVHRMEPTKKFLLAEHNGPRLPNTPKEDGNKTLKAKYMGNLLEEDGYLSNTEFEYQVFIPNRFGSLQRLHPDTGFENIKSSHWIKLCLRLSKEVDNKRKHYEISVDSPIHVLNKLCSHANTLLPSYDAHLIVNNEQYGLVTNEIAPNDGNVTASSVNATRQNVYHDSNMFFPKEIIMSPIVSPEVKPLDINLNAPPTSPLPRNVKKNLNVPQTGKLHSNSFLGHGNDKNGAGKKEPHVFKTDKLKANLYQPESLQRELASPQAVPLSPLSSPLLKPISMLLSDSLSARSSDNLLAPPPDFEVATMSSNESQRKPMNPPSYSDVMKADGIESKSVKSERPASIASGQPFPTFTLDKPQDTLNIKDNKALRSTGDLELGHDSLMSTDGGDDDGTDIASAFSFQTQSFHPSNLPSGVLKEKSPKHNGLSPDSPIFSRRSSVQGVLPSTVRNDNIFYNTLNQVLSNSTTHASTDEAHLSEDKSVQQSPRVSLTQNDHISKIESNTSFTDRLSARSSLDASAIVIPSNNSNRLPLLHHQSTNNLFDRSIDEFVFQSKESLNDYYGQPPLESSVDITALYDKNSSAWHPLQNQDKYSLLSHPDAPKTSRSDTKSSSSPSESTGGADDGSSFKVSKFTQDNEPKHVSDEVAEVNHLNRTIDEALG</sequence>
<dbReference type="InterPro" id="IPR011021">
    <property type="entry name" value="Arrestin-like_N"/>
</dbReference>
<dbReference type="SMART" id="SM01017">
    <property type="entry name" value="Arrestin_C"/>
    <property type="match status" value="1"/>
</dbReference>
<dbReference type="InterPro" id="IPR050357">
    <property type="entry name" value="Arrestin_domain-protein"/>
</dbReference>
<reference evidence="4" key="2">
    <citation type="submission" date="2012-08" db="EMBL/GenBank/DDBJ databases">
        <title>Genome sequence of Kazachstania naganishii.</title>
        <authorList>
            <person name="Gordon J.L."/>
            <person name="Armisen D."/>
            <person name="Proux-Wera E."/>
            <person name="OhEigeartaigh S.S."/>
            <person name="Byrne K.P."/>
            <person name="Wolfe K.H."/>
        </authorList>
    </citation>
    <scope>NUCLEOTIDE SEQUENCE [LARGE SCALE GENOMIC DNA]</scope>
    <source>
        <strain evidence="4">ATCC MYA-139 / BCRC 22969 / CBS 8797 / CCRC 22969 / KCTC 17520 / NBRC 10181 / NCYC 3082</strain>
    </source>
</reference>
<dbReference type="GO" id="GO:0051453">
    <property type="term" value="P:regulation of intracellular pH"/>
    <property type="evidence" value="ECO:0007669"/>
    <property type="project" value="EnsemblFungi"/>
</dbReference>
<evidence type="ECO:0000259" key="2">
    <source>
        <dbReference type="SMART" id="SM01017"/>
    </source>
</evidence>
<dbReference type="HOGENOM" id="CLU_008578_0_1_1"/>
<evidence type="ECO:0000313" key="3">
    <source>
        <dbReference type="EMBL" id="CCK68631.1"/>
    </source>
</evidence>
<dbReference type="Proteomes" id="UP000006310">
    <property type="component" value="Chromosome 2"/>
</dbReference>
<feature type="region of interest" description="Disordered" evidence="1">
    <location>
        <begin position="689"/>
        <end position="710"/>
    </location>
</feature>
<feature type="compositionally biased region" description="Polar residues" evidence="1">
    <location>
        <begin position="155"/>
        <end position="183"/>
    </location>
</feature>
<feature type="compositionally biased region" description="Basic and acidic residues" evidence="1">
    <location>
        <begin position="799"/>
        <end position="813"/>
    </location>
</feature>
<name>J7S4K5_HUIN7</name>